<dbReference type="EMBL" id="QLMC01000005">
    <property type="protein sequence ID" value="RAJ94445.1"/>
    <property type="molecule type" value="Genomic_DNA"/>
</dbReference>
<organism evidence="2 3">
    <name type="scientific">Larkinella arboricola</name>
    <dbReference type="NCBI Taxonomy" id="643671"/>
    <lineage>
        <taxon>Bacteria</taxon>
        <taxon>Pseudomonadati</taxon>
        <taxon>Bacteroidota</taxon>
        <taxon>Cytophagia</taxon>
        <taxon>Cytophagales</taxon>
        <taxon>Spirosomataceae</taxon>
        <taxon>Larkinella</taxon>
    </lineage>
</organism>
<protein>
    <recommendedName>
        <fullName evidence="4">Outer membrane protein with beta-barrel domain</fullName>
    </recommendedName>
</protein>
<gene>
    <name evidence="2" type="ORF">LX87_04332</name>
</gene>
<dbReference type="OrthoDB" id="9790491at2"/>
<dbReference type="RefSeq" id="WP_111630324.1">
    <property type="nucleotide sequence ID" value="NZ_QLMC01000005.1"/>
</dbReference>
<feature type="chain" id="PRO_5016252844" description="Outer membrane protein with beta-barrel domain" evidence="1">
    <location>
        <begin position="24"/>
        <end position="177"/>
    </location>
</feature>
<name>A0A327WY35_LARAB</name>
<accession>A0A327WY35</accession>
<evidence type="ECO:0000313" key="2">
    <source>
        <dbReference type="EMBL" id="RAJ94445.1"/>
    </source>
</evidence>
<feature type="signal peptide" evidence="1">
    <location>
        <begin position="1"/>
        <end position="23"/>
    </location>
</feature>
<keyword evidence="1" id="KW-0732">Signal</keyword>
<sequence>MKKTLSLLVVLLIGLTISRQAHAQTNNWAVGFRIGEPAGVNIRKYFGENHAFDLNFGTYGGIYGTRRGYRKGVYKNVGFSVQGHYLWHGSIGKAETLHYYYGFGGQINRRRYYPDQFRVGNFYDNTISIGGSGVAGLEYFLPNKPLSVFLETGAYVEVIPAPFFLGFQSGLGVRLNL</sequence>
<dbReference type="AlphaFoldDB" id="A0A327WY35"/>
<evidence type="ECO:0000313" key="3">
    <source>
        <dbReference type="Proteomes" id="UP000248790"/>
    </source>
</evidence>
<reference evidence="2 3" key="1">
    <citation type="submission" date="2018-06" db="EMBL/GenBank/DDBJ databases">
        <title>Genomic Encyclopedia of Archaeal and Bacterial Type Strains, Phase II (KMG-II): from individual species to whole genera.</title>
        <authorList>
            <person name="Goeker M."/>
        </authorList>
    </citation>
    <scope>NUCLEOTIDE SEQUENCE [LARGE SCALE GENOMIC DNA]</scope>
    <source>
        <strain evidence="2 3">DSM 21851</strain>
    </source>
</reference>
<proteinExistence type="predicted"/>
<evidence type="ECO:0000256" key="1">
    <source>
        <dbReference type="SAM" id="SignalP"/>
    </source>
</evidence>
<dbReference type="Proteomes" id="UP000248790">
    <property type="component" value="Unassembled WGS sequence"/>
</dbReference>
<keyword evidence="3" id="KW-1185">Reference proteome</keyword>
<evidence type="ECO:0008006" key="4">
    <source>
        <dbReference type="Google" id="ProtNLM"/>
    </source>
</evidence>
<comment type="caution">
    <text evidence="2">The sequence shown here is derived from an EMBL/GenBank/DDBJ whole genome shotgun (WGS) entry which is preliminary data.</text>
</comment>